<dbReference type="GO" id="GO:0005777">
    <property type="term" value="C:peroxisome"/>
    <property type="evidence" value="ECO:0007669"/>
    <property type="project" value="UniProtKB-SubCell"/>
</dbReference>
<dbReference type="InterPro" id="IPR051053">
    <property type="entry name" value="ECH/Chromodomain_protein"/>
</dbReference>
<dbReference type="CDD" id="cd06558">
    <property type="entry name" value="crotonase-like"/>
    <property type="match status" value="1"/>
</dbReference>
<keyword evidence="3" id="KW-0413">Isomerase</keyword>
<dbReference type="Proteomes" id="UP000663828">
    <property type="component" value="Unassembled WGS sequence"/>
</dbReference>
<dbReference type="Gene3D" id="3.90.226.10">
    <property type="entry name" value="2-enoyl-CoA Hydratase, Chain A, domain 1"/>
    <property type="match status" value="1"/>
</dbReference>
<evidence type="ECO:0000313" key="5">
    <source>
        <dbReference type="EMBL" id="CAF1097548.1"/>
    </source>
</evidence>
<keyword evidence="6" id="KW-1185">Reference proteome</keyword>
<dbReference type="OrthoDB" id="409763at2759"/>
<reference evidence="5" key="1">
    <citation type="submission" date="2021-02" db="EMBL/GenBank/DDBJ databases">
        <authorList>
            <person name="Nowell W R."/>
        </authorList>
    </citation>
    <scope>NUCLEOTIDE SEQUENCE</scope>
</reference>
<evidence type="ECO:0000256" key="3">
    <source>
        <dbReference type="ARBA" id="ARBA00023235"/>
    </source>
</evidence>
<proteinExistence type="predicted"/>
<dbReference type="GO" id="GO:0004165">
    <property type="term" value="F:delta(3)-delta(2)-enoyl-CoA isomerase activity"/>
    <property type="evidence" value="ECO:0007669"/>
    <property type="project" value="UniProtKB-ARBA"/>
</dbReference>
<dbReference type="SUPFAM" id="SSF52096">
    <property type="entry name" value="ClpP/crotonase"/>
    <property type="match status" value="1"/>
</dbReference>
<dbReference type="Gene3D" id="1.10.12.10">
    <property type="entry name" value="Lyase 2-enoyl-coa Hydratase, Chain A, domain 2"/>
    <property type="match status" value="1"/>
</dbReference>
<dbReference type="PANTHER" id="PTHR43684">
    <property type="match status" value="1"/>
</dbReference>
<dbReference type="EMBL" id="CAJNOJ010000057">
    <property type="protein sequence ID" value="CAF0985515.1"/>
    <property type="molecule type" value="Genomic_DNA"/>
</dbReference>
<dbReference type="InterPro" id="IPR029045">
    <property type="entry name" value="ClpP/crotonase-like_dom_sf"/>
</dbReference>
<dbReference type="Proteomes" id="UP000663852">
    <property type="component" value="Unassembled WGS sequence"/>
</dbReference>
<dbReference type="InterPro" id="IPR001753">
    <property type="entry name" value="Enoyl-CoA_hydra/iso"/>
</dbReference>
<evidence type="ECO:0000256" key="2">
    <source>
        <dbReference type="ARBA" id="ARBA00023140"/>
    </source>
</evidence>
<comment type="subcellular location">
    <subcellularLocation>
        <location evidence="1">Peroxisome</location>
    </subcellularLocation>
</comment>
<organism evidence="5 6">
    <name type="scientific">Adineta ricciae</name>
    <name type="common">Rotifer</name>
    <dbReference type="NCBI Taxonomy" id="249248"/>
    <lineage>
        <taxon>Eukaryota</taxon>
        <taxon>Metazoa</taxon>
        <taxon>Spiralia</taxon>
        <taxon>Gnathifera</taxon>
        <taxon>Rotifera</taxon>
        <taxon>Eurotatoria</taxon>
        <taxon>Bdelloidea</taxon>
        <taxon>Adinetida</taxon>
        <taxon>Adinetidae</taxon>
        <taxon>Adineta</taxon>
    </lineage>
</organism>
<protein>
    <submittedName>
        <fullName evidence="5">Uncharacterized protein</fullName>
    </submittedName>
</protein>
<accession>A0A814NRN8</accession>
<keyword evidence="2" id="KW-0576">Peroxisome</keyword>
<sequence>MSVSSRMLTEQLQLVKKSPSHWELILNRPDKFNAITGDMYDGITQVLNEAAQDPDLVLLSVTGRGKFYSSGTDLSDPAKAFASAGDDIEGAIEQGKIRLKKFIESFISFPKILISFVNGPAVGISVTTLGLFDGVYASSASTFVLPFTRTAQSAEGCSSYVFPSLMGTLQAKEILLFDRKLTAQEAQQRGLVTQVIEESAFEEEKEKICQLILSLPKGSLLDGKALIQKWYIDKLKEVNEEELNTLKRRWVTDEFMEAIMKFMSTRKRSKL</sequence>
<evidence type="ECO:0000313" key="6">
    <source>
        <dbReference type="Proteomes" id="UP000663828"/>
    </source>
</evidence>
<evidence type="ECO:0000256" key="1">
    <source>
        <dbReference type="ARBA" id="ARBA00004275"/>
    </source>
</evidence>
<evidence type="ECO:0000313" key="4">
    <source>
        <dbReference type="EMBL" id="CAF0985515.1"/>
    </source>
</evidence>
<dbReference type="PANTHER" id="PTHR43684:SF1">
    <property type="entry name" value="ENOYL-COA DELTA ISOMERASE 2"/>
    <property type="match status" value="1"/>
</dbReference>
<gene>
    <name evidence="4" type="ORF">EDS130_LOCUS14105</name>
    <name evidence="5" type="ORF">XAT740_LOCUS18174</name>
</gene>
<comment type="caution">
    <text evidence="5">The sequence shown here is derived from an EMBL/GenBank/DDBJ whole genome shotgun (WGS) entry which is preliminary data.</text>
</comment>
<dbReference type="AlphaFoldDB" id="A0A814NRN8"/>
<dbReference type="EMBL" id="CAJNOR010001205">
    <property type="protein sequence ID" value="CAF1097548.1"/>
    <property type="molecule type" value="Genomic_DNA"/>
</dbReference>
<name>A0A814NRN8_ADIRI</name>
<dbReference type="Pfam" id="PF00378">
    <property type="entry name" value="ECH_1"/>
    <property type="match status" value="1"/>
</dbReference>
<dbReference type="InterPro" id="IPR014748">
    <property type="entry name" value="Enoyl-CoA_hydra_C"/>
</dbReference>